<keyword evidence="5 7" id="KW-0072">Autophagy</keyword>
<dbReference type="GO" id="GO:0061709">
    <property type="term" value="P:reticulophagy"/>
    <property type="evidence" value="ECO:0007669"/>
    <property type="project" value="TreeGrafter"/>
</dbReference>
<comment type="subcellular location">
    <subcellularLocation>
        <location evidence="7">Preautophagosomal structure membrane</location>
        <topology evidence="7">Peripheral membrane protein</topology>
    </subcellularLocation>
    <subcellularLocation>
        <location evidence="7">Vacuole membrane</location>
        <topology evidence="7">Peripheral membrane protein</topology>
    </subcellularLocation>
    <text evidence="7">During pexophagy, accumulates in the vacuolar membrane region, where the peroxisomes contact the vacuole.</text>
</comment>
<gene>
    <name evidence="11" type="primary">MPUL0C04460</name>
    <name evidence="11" type="ORF">METSCH_C04460</name>
</gene>
<dbReference type="GO" id="GO:0034727">
    <property type="term" value="P:piecemeal microautophagy of the nucleus"/>
    <property type="evidence" value="ECO:0007669"/>
    <property type="project" value="TreeGrafter"/>
</dbReference>
<accession>A0A4P6XQX9</accession>
<dbReference type="GO" id="GO:0000422">
    <property type="term" value="P:autophagy of mitochondrion"/>
    <property type="evidence" value="ECO:0007669"/>
    <property type="project" value="TreeGrafter"/>
</dbReference>
<organism evidence="11 12">
    <name type="scientific">Metschnikowia aff. pulcherrima</name>
    <dbReference type="NCBI Taxonomy" id="2163413"/>
    <lineage>
        <taxon>Eukaryota</taxon>
        <taxon>Fungi</taxon>
        <taxon>Dikarya</taxon>
        <taxon>Ascomycota</taxon>
        <taxon>Saccharomycotina</taxon>
        <taxon>Pichiomycetes</taxon>
        <taxon>Metschnikowiaceae</taxon>
        <taxon>Metschnikowia</taxon>
    </lineage>
</organism>
<evidence type="ECO:0000256" key="3">
    <source>
        <dbReference type="ARBA" id="ARBA00022448"/>
    </source>
</evidence>
<dbReference type="Pfam" id="PF10377">
    <property type="entry name" value="ATG11"/>
    <property type="match status" value="1"/>
</dbReference>
<dbReference type="InterPro" id="IPR045326">
    <property type="entry name" value="ATG17-like_dom"/>
</dbReference>
<reference evidence="12" key="1">
    <citation type="submission" date="2019-03" db="EMBL/GenBank/DDBJ databases">
        <title>Snf2 controls pulcherriminic acid biosynthesis and connects pigmentation and antifungal activity of the yeast Metschnikowia pulcherrima.</title>
        <authorList>
            <person name="Gore-Lloyd D."/>
            <person name="Sumann I."/>
            <person name="Brachmann A.O."/>
            <person name="Schneeberger K."/>
            <person name="Ortiz-Merino R.A."/>
            <person name="Moreno-Beltran M."/>
            <person name="Schlaefli M."/>
            <person name="Kirner P."/>
            <person name="Santos Kron A."/>
            <person name="Wolfe K.H."/>
            <person name="Piel J."/>
            <person name="Ahrens C.H."/>
            <person name="Henk D."/>
            <person name="Freimoser F.M."/>
        </authorList>
    </citation>
    <scope>NUCLEOTIDE SEQUENCE [LARGE SCALE GENOMIC DNA]</scope>
    <source>
        <strain evidence="12">APC 1.2</strain>
    </source>
</reference>
<protein>
    <recommendedName>
        <fullName evidence="2 7">Autophagy-related protein 11</fullName>
    </recommendedName>
</protein>
<keyword evidence="7" id="KW-0472">Membrane</keyword>
<keyword evidence="4 7" id="KW-0653">Protein transport</keyword>
<dbReference type="GO" id="GO:1990316">
    <property type="term" value="C:Atg1/ULK1 kinase complex"/>
    <property type="evidence" value="ECO:0007669"/>
    <property type="project" value="TreeGrafter"/>
</dbReference>
<evidence type="ECO:0000313" key="11">
    <source>
        <dbReference type="EMBL" id="QBM88478.1"/>
    </source>
</evidence>
<evidence type="ECO:0000256" key="1">
    <source>
        <dbReference type="ARBA" id="ARBA00009729"/>
    </source>
</evidence>
<sequence>MSESVGYLTVYNAHNGDSAKIPKPVRFLSMQKLKSHLSESFTDGVIESIDNIFLLTPFGIKLDFSMINEMSEVCLYDRRLFQNLDENGLISRYLRQAEKMPFLLMKPEIFRGFQHAHFSLSDKKGSPGIKEMLTALKAYAKWTDSMATYVRQISDQIDAQIRQINAIFKALNIIFLFASNFVSSAEKTFKSQFSYVKMLAMKSLHKSWQSHFDSLELFPAVKLMNGKTVHICKLLDRDSLLLAANYVSEHLPGVILQFNDLSLTMNKVKDDKLEVDAFIKQHRRKSVEKFTNFETERETVRNEIETMIAEVLSDMLTLDTAPSKELQKCCEKHANICNQIHQKAVAMYAYMQSFLEFKATLSQRSPEIFEKIAVQQMKCVEVRNACKLLLSENEKNAELGIFSKIKENEDLLAATVDLPLLFGFVMVEKRRQFEWIDFYSKGIVTNMSEQLTVIIEHEKVFQKLWIKKFGKLIRLINPETQMHAHVPAIDVTLVNPKPAVARESVLCWLDDGHIEREDILSYISCVRQHKFVNSTRFGDLLERNFKDLVASTEKLKKITKTVASLASISLADMKLQIILRENDQDVDEDADLKMIKGLKSRINKLEDLLHQQQFKNLTEWPVTKATSGQSQDNRASLLLSNTGKVDTSRSSIQFLPKVNSRRMIQDPAESSSRKVLDASTTIDKHLDNIRLRKEIDELKNSNTKLTSENDNLLAELAKSREEMRSARSHSESLKSKLEGELFDADKRLTENNSQLENQMLSLKEAHETALLDLQSQLANAEEKLARKSSENENLKTRTSDLESKLELQSSQTSRDNDSLRDEISNLTAKLSDLQIMNTELLSNMQAKESEFSKERSDTENKVKSLEFQLEEKTEDFEDLMEMTQSKLRSIEDLLVNTNKSFHALLNTTCALLKSNLGYFHEFCLVLESMGLLLVREINSETGVSEFRIRRVKGLRSKKDVEDSRPQLERTKSTAAQEVTKGFEWISEFEELQRIVLGTNSAADVTTTSNEEGAHDADAFEAETRQLIANCESYMLDKTDSPSKVSEFLKVISFEENVQLQAHDDGRDTSNEKFFSNGIIKRFNDVEGFAKRLTKENKAKMAELSKLSKHSNTKISVRDFQEGDLVLFLPTRIERIGDDYESKNTITPWTAFNIDAPHYFLDRRTQDSITGEEWIVSRITGITQYTVTEETAQDEEANPYSLSVGITWYMITTA</sequence>
<evidence type="ECO:0000256" key="4">
    <source>
        <dbReference type="ARBA" id="ARBA00022927"/>
    </source>
</evidence>
<dbReference type="Pfam" id="PF04108">
    <property type="entry name" value="ATG17_like"/>
    <property type="match status" value="1"/>
</dbReference>
<dbReference type="PANTHER" id="PTHR13222:SF1">
    <property type="entry name" value="RB1-INDUCIBLE COILED-COIL PROTEIN 1"/>
    <property type="match status" value="1"/>
</dbReference>
<dbReference type="GO" id="GO:0000045">
    <property type="term" value="P:autophagosome assembly"/>
    <property type="evidence" value="ECO:0007669"/>
    <property type="project" value="UniProtKB-UniRule"/>
</dbReference>
<dbReference type="GO" id="GO:0005774">
    <property type="term" value="C:vacuolar membrane"/>
    <property type="evidence" value="ECO:0007669"/>
    <property type="project" value="UniProtKB-SubCell"/>
</dbReference>
<dbReference type="Proteomes" id="UP000292447">
    <property type="component" value="Chromosome III"/>
</dbReference>
<evidence type="ECO:0000256" key="5">
    <source>
        <dbReference type="ARBA" id="ARBA00023006"/>
    </source>
</evidence>
<dbReference type="InterPro" id="IPR040040">
    <property type="entry name" value="ATG11"/>
</dbReference>
<evidence type="ECO:0000256" key="6">
    <source>
        <dbReference type="ARBA" id="ARBA00023054"/>
    </source>
</evidence>
<proteinExistence type="inferred from homology"/>
<dbReference type="PANTHER" id="PTHR13222">
    <property type="entry name" value="RB1-INDUCIBLE COILED-COIL"/>
    <property type="match status" value="1"/>
</dbReference>
<evidence type="ECO:0000313" key="12">
    <source>
        <dbReference type="Proteomes" id="UP000292447"/>
    </source>
</evidence>
<feature type="domain" description="Autophagy protein ATG17-like" evidence="9">
    <location>
        <begin position="137"/>
        <end position="472"/>
    </location>
</feature>
<keyword evidence="6" id="KW-0175">Coiled coil</keyword>
<evidence type="ECO:0000259" key="10">
    <source>
        <dbReference type="Pfam" id="PF10377"/>
    </source>
</evidence>
<dbReference type="GO" id="GO:1903599">
    <property type="term" value="P:positive regulation of autophagy of mitochondrion"/>
    <property type="evidence" value="ECO:0007669"/>
    <property type="project" value="UniProtKB-UniRule"/>
</dbReference>
<evidence type="ECO:0000256" key="7">
    <source>
        <dbReference type="RuleBase" id="RU367075"/>
    </source>
</evidence>
<dbReference type="GO" id="GO:0015031">
    <property type="term" value="P:protein transport"/>
    <property type="evidence" value="ECO:0007669"/>
    <property type="project" value="UniProtKB-KW"/>
</dbReference>
<dbReference type="EMBL" id="CP034458">
    <property type="protein sequence ID" value="QBM88478.1"/>
    <property type="molecule type" value="Genomic_DNA"/>
</dbReference>
<dbReference type="GO" id="GO:0019901">
    <property type="term" value="F:protein kinase binding"/>
    <property type="evidence" value="ECO:0007669"/>
    <property type="project" value="TreeGrafter"/>
</dbReference>
<feature type="region of interest" description="Disordered" evidence="8">
    <location>
        <begin position="782"/>
        <end position="820"/>
    </location>
</feature>
<keyword evidence="7" id="KW-0926">Vacuole</keyword>
<feature type="compositionally biased region" description="Basic and acidic residues" evidence="8">
    <location>
        <begin position="782"/>
        <end position="805"/>
    </location>
</feature>
<evidence type="ECO:0000256" key="2">
    <source>
        <dbReference type="ARBA" id="ARBA00013804"/>
    </source>
</evidence>
<dbReference type="AlphaFoldDB" id="A0A4P6XQX9"/>
<dbReference type="GO" id="GO:0060090">
    <property type="term" value="F:molecular adaptor activity"/>
    <property type="evidence" value="ECO:0007669"/>
    <property type="project" value="TreeGrafter"/>
</dbReference>
<dbReference type="STRING" id="2163413.A0A4P6XQX9"/>
<feature type="domain" description="Autophagy-related protein 11 C-terminal" evidence="10">
    <location>
        <begin position="1076"/>
        <end position="1212"/>
    </location>
</feature>
<comment type="similarity">
    <text evidence="1 7">Belongs to the ATG11 family.</text>
</comment>
<dbReference type="GO" id="GO:0034517">
    <property type="term" value="P:ribophagy"/>
    <property type="evidence" value="ECO:0007669"/>
    <property type="project" value="TreeGrafter"/>
</dbReference>
<comment type="function">
    <text evidence="7">Involved in cytoplasm to vacuole transport (Cvt), pexophagy, mitophagy and nucleophagy. Recruits mitochondria for their selective degradation via autophagy (mitophagy) during starvation. Works as scaffold proteins that recruit ATG proteins to the pre-autophagosome (PAS), the site of vesicle/autophagosome formation. Required for the Cvt vesicles completion.</text>
</comment>
<dbReference type="InterPro" id="IPR019460">
    <property type="entry name" value="Atg11_C"/>
</dbReference>
<keyword evidence="3 7" id="KW-0813">Transport</keyword>
<dbReference type="GO" id="GO:0034045">
    <property type="term" value="C:phagophore assembly site membrane"/>
    <property type="evidence" value="ECO:0007669"/>
    <property type="project" value="UniProtKB-SubCell"/>
</dbReference>
<name>A0A4P6XQX9_9ASCO</name>
<comment type="subunit">
    <text evidence="7">Homodimer.</text>
</comment>
<evidence type="ECO:0000259" key="9">
    <source>
        <dbReference type="Pfam" id="PF04108"/>
    </source>
</evidence>
<keyword evidence="12" id="KW-1185">Reference proteome</keyword>
<evidence type="ECO:0000256" key="8">
    <source>
        <dbReference type="SAM" id="MobiDB-lite"/>
    </source>
</evidence>